<dbReference type="InterPro" id="IPR029063">
    <property type="entry name" value="SAM-dependent_MTases_sf"/>
</dbReference>
<reference evidence="2 3" key="1">
    <citation type="submission" date="2019-08" db="EMBL/GenBank/DDBJ databases">
        <title>Parahaliea maris sp. nov., isolated from the surface seawater.</title>
        <authorList>
            <person name="Liu Y."/>
        </authorList>
    </citation>
    <scope>NUCLEOTIDE SEQUENCE [LARGE SCALE GENOMIC DNA]</scope>
    <source>
        <strain evidence="2 3">HSLHS9</strain>
    </source>
</reference>
<evidence type="ECO:0000313" key="2">
    <source>
        <dbReference type="EMBL" id="TXS93899.1"/>
    </source>
</evidence>
<protein>
    <submittedName>
        <fullName evidence="2">Methyltransferase domain-containing protein</fullName>
    </submittedName>
</protein>
<dbReference type="EMBL" id="VRZA01000003">
    <property type="protein sequence ID" value="TXS93899.1"/>
    <property type="molecule type" value="Genomic_DNA"/>
</dbReference>
<gene>
    <name evidence="2" type="ORF">FV139_09740</name>
</gene>
<dbReference type="Gene3D" id="3.40.50.150">
    <property type="entry name" value="Vaccinia Virus protein VP39"/>
    <property type="match status" value="1"/>
</dbReference>
<sequence>MDDIRLLIDLFKGKLRQGPGGEAETVMAVELAGIDRGVPLAIADIGCGTGASTLALASLLNAHITAVDFLQDFLDVLESRAQSVGVADRIDTLCASMEDLPFVAEAFDVIWSEGAIYNMGFQKGVADWRNYLKPGGLLVVSELTWLTGTRPAEIQRYWDSIYPEIDLASAKIRMLEQSGYAPLGYFALPEQCWRENYYHPLQTGFGDFLERNGSSGGALAVVEEQQREIALYERYKSYYGYGVYIARRVG</sequence>
<name>A0A5C9A1D7_9GAMM</name>
<dbReference type="Proteomes" id="UP000321039">
    <property type="component" value="Unassembled WGS sequence"/>
</dbReference>
<dbReference type="GO" id="GO:0032259">
    <property type="term" value="P:methylation"/>
    <property type="evidence" value="ECO:0007669"/>
    <property type="project" value="UniProtKB-KW"/>
</dbReference>
<dbReference type="Pfam" id="PF13649">
    <property type="entry name" value="Methyltransf_25"/>
    <property type="match status" value="1"/>
</dbReference>
<dbReference type="AlphaFoldDB" id="A0A5C9A1D7"/>
<keyword evidence="2" id="KW-0808">Transferase</keyword>
<keyword evidence="3" id="KW-1185">Reference proteome</keyword>
<evidence type="ECO:0000313" key="3">
    <source>
        <dbReference type="Proteomes" id="UP000321039"/>
    </source>
</evidence>
<dbReference type="RefSeq" id="WP_148068241.1">
    <property type="nucleotide sequence ID" value="NZ_VRZA01000003.1"/>
</dbReference>
<comment type="caution">
    <text evidence="2">The sequence shown here is derived from an EMBL/GenBank/DDBJ whole genome shotgun (WGS) entry which is preliminary data.</text>
</comment>
<feature type="domain" description="Methyltransferase" evidence="1">
    <location>
        <begin position="42"/>
        <end position="136"/>
    </location>
</feature>
<accession>A0A5C9A1D7</accession>
<dbReference type="CDD" id="cd02440">
    <property type="entry name" value="AdoMet_MTases"/>
    <property type="match status" value="1"/>
</dbReference>
<organism evidence="2 3">
    <name type="scientific">Parahaliea maris</name>
    <dbReference type="NCBI Taxonomy" id="2716870"/>
    <lineage>
        <taxon>Bacteria</taxon>
        <taxon>Pseudomonadati</taxon>
        <taxon>Pseudomonadota</taxon>
        <taxon>Gammaproteobacteria</taxon>
        <taxon>Cellvibrionales</taxon>
        <taxon>Halieaceae</taxon>
        <taxon>Parahaliea</taxon>
    </lineage>
</organism>
<keyword evidence="2" id="KW-0489">Methyltransferase</keyword>
<proteinExistence type="predicted"/>
<evidence type="ECO:0000259" key="1">
    <source>
        <dbReference type="Pfam" id="PF13649"/>
    </source>
</evidence>
<dbReference type="PANTHER" id="PTHR43464:SF78">
    <property type="entry name" value="SLR1117 PROTEIN"/>
    <property type="match status" value="1"/>
</dbReference>
<dbReference type="GO" id="GO:0008168">
    <property type="term" value="F:methyltransferase activity"/>
    <property type="evidence" value="ECO:0007669"/>
    <property type="project" value="UniProtKB-KW"/>
</dbReference>
<dbReference type="SUPFAM" id="SSF53335">
    <property type="entry name" value="S-adenosyl-L-methionine-dependent methyltransferases"/>
    <property type="match status" value="1"/>
</dbReference>
<dbReference type="PANTHER" id="PTHR43464">
    <property type="entry name" value="METHYLTRANSFERASE"/>
    <property type="match status" value="1"/>
</dbReference>
<dbReference type="InterPro" id="IPR041698">
    <property type="entry name" value="Methyltransf_25"/>
</dbReference>